<feature type="compositionally biased region" description="Low complexity" evidence="1">
    <location>
        <begin position="499"/>
        <end position="516"/>
    </location>
</feature>
<dbReference type="Pfam" id="PF17667">
    <property type="entry name" value="Pkinase_fungal"/>
    <property type="match status" value="1"/>
</dbReference>
<dbReference type="PANTHER" id="PTHR38248:SF2">
    <property type="entry name" value="FUNK1 11"/>
    <property type="match status" value="1"/>
</dbReference>
<evidence type="ECO:0000259" key="2">
    <source>
        <dbReference type="PROSITE" id="PS50011"/>
    </source>
</evidence>
<dbReference type="InterPro" id="IPR040976">
    <property type="entry name" value="Pkinase_fungal"/>
</dbReference>
<dbReference type="PROSITE" id="PS50011">
    <property type="entry name" value="PROTEIN_KINASE_DOM"/>
    <property type="match status" value="1"/>
</dbReference>
<dbReference type="GO" id="GO:0005524">
    <property type="term" value="F:ATP binding"/>
    <property type="evidence" value="ECO:0007669"/>
    <property type="project" value="InterPro"/>
</dbReference>
<dbReference type="InterPro" id="IPR000719">
    <property type="entry name" value="Prot_kinase_dom"/>
</dbReference>
<sequence>MAGSNTLSTPAPSRTGSSRASSVQSETPVKYNMAATNVFIKGNLEEQKEAIRKDLGSVPEVTVDFMLEHIIPKSQVDVSATKESLVKKGLYSEASGWTQFKGKSPRKLRKAPAKGHSNNKETEVFLNLKTVYEQIVSSAVFSDSSTPPPTLSFEQYPNTAPVSATDVKTRPDGVGILTKAQAIHSQNAVQNENRVIPVDEIDKPNWFDIAFVEEYKLGEKPADLNDNIYKILWSLHHIMHTDHRRRFTFGLTIENRNTRIWFCCRQIVIVSQPFDFSKDASKLIHLITSLAYATPTQLGYDPTMALKWRNNAWHYDIYVTTQLPDGTEYTQKYETYRVICDAANNIRGRATRVYEANIVDPEGKRSPLRAVIKDSWIDVGRAKEGDTLSQILEGASPEEKSLFLTVLQHGVVQIDGRDDSTQDLILDGQSFFSNKETKTNEGGNSTRHRFMLTKLPEKNEDGSDDSVHSAHELVYNTPLFPLYHPERSESNDSKSNQEAPSAPSSSQRSSATRASSIPPPAPTDALPHKTPYEAKRPVIYSPKVHYRIAFQEVGVSLLSMAGSGRLRISHVLQAMLDVTLALKFMAKRGYVHRDVSAGNVLMYNGRAKLADLEFAKVYGSGQTSYVRTGTYSFMSEEVACGKYTFQPQHKFFLHSPVHDLESLWWVGVWCLMWHYPVSERRPVDPVKKDHMDLMRDHGMKLFPSHHTPANARRINEIHSLTTYTSRSMEATEYPDEIFAMISRMDLFRQCISWAHKTTQAELPRNDASYFSDVLYINDPAQTTIRRVLNKHALPIFDMVTSKLKTPFHFEDKDGKVVPPHDYLLWPLDAMKKYDIWLVKQKRPKAKEIRRGAINLNGDGYFET</sequence>
<evidence type="ECO:0000256" key="1">
    <source>
        <dbReference type="SAM" id="MobiDB-lite"/>
    </source>
</evidence>
<dbReference type="AlphaFoldDB" id="A0A0D2LHC8"/>
<dbReference type="OrthoDB" id="312874at2759"/>
<feature type="region of interest" description="Disordered" evidence="1">
    <location>
        <begin position="482"/>
        <end position="530"/>
    </location>
</feature>
<dbReference type="Gene3D" id="1.10.510.10">
    <property type="entry name" value="Transferase(Phosphotransferase) domain 1"/>
    <property type="match status" value="1"/>
</dbReference>
<dbReference type="InterPro" id="IPR008266">
    <property type="entry name" value="Tyr_kinase_AS"/>
</dbReference>
<keyword evidence="4" id="KW-1185">Reference proteome</keyword>
<dbReference type="OMA" id="SIMFANE"/>
<protein>
    <recommendedName>
        <fullName evidence="2">Protein kinase domain-containing protein</fullName>
    </recommendedName>
</protein>
<feature type="region of interest" description="Disordered" evidence="1">
    <location>
        <begin position="1"/>
        <end position="28"/>
    </location>
</feature>
<accession>A0A0D2LHC8</accession>
<feature type="domain" description="Protein kinase" evidence="2">
    <location>
        <begin position="453"/>
        <end position="796"/>
    </location>
</feature>
<dbReference type="PANTHER" id="PTHR38248">
    <property type="entry name" value="FUNK1 6"/>
    <property type="match status" value="1"/>
</dbReference>
<organism evidence="3 4">
    <name type="scientific">Hypholoma sublateritium (strain FD-334 SS-4)</name>
    <dbReference type="NCBI Taxonomy" id="945553"/>
    <lineage>
        <taxon>Eukaryota</taxon>
        <taxon>Fungi</taxon>
        <taxon>Dikarya</taxon>
        <taxon>Basidiomycota</taxon>
        <taxon>Agaricomycotina</taxon>
        <taxon>Agaricomycetes</taxon>
        <taxon>Agaricomycetidae</taxon>
        <taxon>Agaricales</taxon>
        <taxon>Agaricineae</taxon>
        <taxon>Strophariaceae</taxon>
        <taxon>Hypholoma</taxon>
    </lineage>
</organism>
<gene>
    <name evidence="3" type="ORF">HYPSUDRAFT_198334</name>
</gene>
<dbReference type="GO" id="GO:0004672">
    <property type="term" value="F:protein kinase activity"/>
    <property type="evidence" value="ECO:0007669"/>
    <property type="project" value="InterPro"/>
</dbReference>
<dbReference type="InterPro" id="IPR011009">
    <property type="entry name" value="Kinase-like_dom_sf"/>
</dbReference>
<feature type="compositionally biased region" description="Polar residues" evidence="1">
    <location>
        <begin position="1"/>
        <end position="27"/>
    </location>
</feature>
<dbReference type="SUPFAM" id="SSF56112">
    <property type="entry name" value="Protein kinase-like (PK-like)"/>
    <property type="match status" value="1"/>
</dbReference>
<dbReference type="EMBL" id="KN817525">
    <property type="protein sequence ID" value="KJA27032.1"/>
    <property type="molecule type" value="Genomic_DNA"/>
</dbReference>
<name>A0A0D2LHC8_HYPSF</name>
<dbReference type="PROSITE" id="PS00109">
    <property type="entry name" value="PROTEIN_KINASE_TYR"/>
    <property type="match status" value="1"/>
</dbReference>
<proteinExistence type="predicted"/>
<dbReference type="Proteomes" id="UP000054270">
    <property type="component" value="Unassembled WGS sequence"/>
</dbReference>
<evidence type="ECO:0000313" key="3">
    <source>
        <dbReference type="EMBL" id="KJA27032.1"/>
    </source>
</evidence>
<reference evidence="4" key="1">
    <citation type="submission" date="2014-04" db="EMBL/GenBank/DDBJ databases">
        <title>Evolutionary Origins and Diversification of the Mycorrhizal Mutualists.</title>
        <authorList>
            <consortium name="DOE Joint Genome Institute"/>
            <consortium name="Mycorrhizal Genomics Consortium"/>
            <person name="Kohler A."/>
            <person name="Kuo A."/>
            <person name="Nagy L.G."/>
            <person name="Floudas D."/>
            <person name="Copeland A."/>
            <person name="Barry K.W."/>
            <person name="Cichocki N."/>
            <person name="Veneault-Fourrey C."/>
            <person name="LaButti K."/>
            <person name="Lindquist E.A."/>
            <person name="Lipzen A."/>
            <person name="Lundell T."/>
            <person name="Morin E."/>
            <person name="Murat C."/>
            <person name="Riley R."/>
            <person name="Ohm R."/>
            <person name="Sun H."/>
            <person name="Tunlid A."/>
            <person name="Henrissat B."/>
            <person name="Grigoriev I.V."/>
            <person name="Hibbett D.S."/>
            <person name="Martin F."/>
        </authorList>
    </citation>
    <scope>NUCLEOTIDE SEQUENCE [LARGE SCALE GENOMIC DNA]</scope>
    <source>
        <strain evidence="4">FD-334 SS-4</strain>
    </source>
</reference>
<evidence type="ECO:0000313" key="4">
    <source>
        <dbReference type="Proteomes" id="UP000054270"/>
    </source>
</evidence>